<comment type="similarity">
    <text evidence="10">Belongs to the PQQ oxidoreductase GdhB family.</text>
</comment>
<evidence type="ECO:0000259" key="12">
    <source>
        <dbReference type="Pfam" id="PF07995"/>
    </source>
</evidence>
<dbReference type="GO" id="GO:0005886">
    <property type="term" value="C:plasma membrane"/>
    <property type="evidence" value="ECO:0007669"/>
    <property type="project" value="UniProtKB-SubCell"/>
</dbReference>
<dbReference type="InterPro" id="IPR011041">
    <property type="entry name" value="Quinoprot_gluc/sorb_DH_b-prop"/>
</dbReference>
<feature type="domain" description="Glucose/Sorbosone dehydrogenase" evidence="12">
    <location>
        <begin position="372"/>
        <end position="573"/>
    </location>
</feature>
<keyword evidence="9" id="KW-0449">Lipoprotein</keyword>
<protein>
    <recommendedName>
        <fullName evidence="12">Glucose/Sorbosone dehydrogenase domain-containing protein</fullName>
    </recommendedName>
</protein>
<dbReference type="EMBL" id="BTGU01000013">
    <property type="protein sequence ID" value="GMN41742.1"/>
    <property type="molecule type" value="Genomic_DNA"/>
</dbReference>
<evidence type="ECO:0000256" key="9">
    <source>
        <dbReference type="ARBA" id="ARBA00023288"/>
    </source>
</evidence>
<keyword evidence="14" id="KW-1185">Reference proteome</keyword>
<dbReference type="PANTHER" id="PTHR19328:SF13">
    <property type="entry name" value="HIPL1 PROTEIN"/>
    <property type="match status" value="1"/>
</dbReference>
<keyword evidence="5" id="KW-0634">PQQ</keyword>
<dbReference type="PANTHER" id="PTHR19328">
    <property type="entry name" value="HEDGEHOG-INTERACTING PROTEIN"/>
    <property type="match status" value="1"/>
</dbReference>
<dbReference type="SUPFAM" id="SSF50952">
    <property type="entry name" value="Soluble quinoprotein glucose dehydrogenase"/>
    <property type="match status" value="1"/>
</dbReference>
<evidence type="ECO:0000256" key="11">
    <source>
        <dbReference type="SAM" id="SignalP"/>
    </source>
</evidence>
<sequence>MIFLIFLLLCHFLLLSYPSSSLPLCTNSRAPNIPNKPLAFCPHHGRACCDSAEDFQLLKQFESMNISDSGCGSLVKSILCAKCDQFAAELYKVESGSIQVPVLCNTALINSTQPNNSGGNFCSTVWDTCENVPILNSPFVPPSRQVRVKVPADTTSSKLSDFWQTKSFFCDEFGGSFNETSLCFDGKPVSLGNTETTLHPHGLCLEKIGDGSYLNMVAHPDGSNRAFLSEQSGKIWLASVPEQGSGDALGLEDESSPFVDLTGHVYYDGNSFGMMGMAFHPNFAQNGRFFASFICDKVKTPGCSGKCSCNTEVNCDPLQLASSSTAQPCRFHKVVAEFSANETISEPPLAKHAKPLEVGRIFTLGLPFPFSHGGQILFGPRDGYLYVMTGDSGQGGDPLNFSQNKKSLLGKILRLDIDNMPTTEEICDLGLWGNYSLPRDNPYKEDEDLLPEIWALGLRNPWRCSFDSQRPLYFICADTGQDLYEEVDIITKGGNYGWPIYEGPLPFRPPEANLSAKSTDIIFPVLGYTHSDVDKNSSIGSAAISGGYFYRSMTDPCMFGSYLYGDLYGSGIWAASESPNHSGNFTTTKVPFRCAHDSPMHCSTTTGNSQPDLGYIYSFGEDNRKDVFILASTGVYRIVDPSRCSYKWKKDLANSEIFSVSGKTPLTADSGAKQAPICNVKVPNVGSAKERLSFADFTMDSPVMTCSTAAFSTSSSGEAAMLFRDGKNCIESQNISRTLSGTSVTVAVAVMSGKGDRRFSGIDGDRVDDPSW</sequence>
<evidence type="ECO:0000256" key="5">
    <source>
        <dbReference type="ARBA" id="ARBA00022891"/>
    </source>
</evidence>
<keyword evidence="3" id="KW-1003">Cell membrane</keyword>
<dbReference type="GO" id="GO:0016491">
    <property type="term" value="F:oxidoreductase activity"/>
    <property type="evidence" value="ECO:0007669"/>
    <property type="project" value="UniProtKB-KW"/>
</dbReference>
<evidence type="ECO:0000256" key="8">
    <source>
        <dbReference type="ARBA" id="ARBA00023180"/>
    </source>
</evidence>
<comment type="cofactor">
    <cofactor evidence="1">
        <name>pyrroloquinoline quinone</name>
        <dbReference type="ChEBI" id="CHEBI:58442"/>
    </cofactor>
</comment>
<evidence type="ECO:0000313" key="14">
    <source>
        <dbReference type="Proteomes" id="UP001187192"/>
    </source>
</evidence>
<comment type="caution">
    <text evidence="13">The sequence shown here is derived from an EMBL/GenBank/DDBJ whole genome shotgun (WGS) entry which is preliminary data.</text>
</comment>
<comment type="subcellular location">
    <subcellularLocation>
        <location evidence="2">Cell membrane</location>
        <topology evidence="2">Lipid-anchor</topology>
    </subcellularLocation>
</comment>
<evidence type="ECO:0000256" key="4">
    <source>
        <dbReference type="ARBA" id="ARBA00022729"/>
    </source>
</evidence>
<feature type="signal peptide" evidence="11">
    <location>
        <begin position="1"/>
        <end position="21"/>
    </location>
</feature>
<keyword evidence="7" id="KW-0472">Membrane</keyword>
<keyword evidence="4 11" id="KW-0732">Signal</keyword>
<proteinExistence type="inferred from homology"/>
<dbReference type="AlphaFoldDB" id="A0AA88D4Y3"/>
<organism evidence="13 14">
    <name type="scientific">Ficus carica</name>
    <name type="common">Common fig</name>
    <dbReference type="NCBI Taxonomy" id="3494"/>
    <lineage>
        <taxon>Eukaryota</taxon>
        <taxon>Viridiplantae</taxon>
        <taxon>Streptophyta</taxon>
        <taxon>Embryophyta</taxon>
        <taxon>Tracheophyta</taxon>
        <taxon>Spermatophyta</taxon>
        <taxon>Magnoliopsida</taxon>
        <taxon>eudicotyledons</taxon>
        <taxon>Gunneridae</taxon>
        <taxon>Pentapetalae</taxon>
        <taxon>rosids</taxon>
        <taxon>fabids</taxon>
        <taxon>Rosales</taxon>
        <taxon>Moraceae</taxon>
        <taxon>Ficeae</taxon>
        <taxon>Ficus</taxon>
    </lineage>
</organism>
<dbReference type="InterPro" id="IPR012938">
    <property type="entry name" value="Glc/Sorbosone_DH"/>
</dbReference>
<evidence type="ECO:0000256" key="10">
    <source>
        <dbReference type="ARBA" id="ARBA00061483"/>
    </source>
</evidence>
<name>A0AA88D4Y3_FICCA</name>
<evidence type="ECO:0000256" key="2">
    <source>
        <dbReference type="ARBA" id="ARBA00004193"/>
    </source>
</evidence>
<evidence type="ECO:0000256" key="7">
    <source>
        <dbReference type="ARBA" id="ARBA00023136"/>
    </source>
</evidence>
<evidence type="ECO:0000313" key="13">
    <source>
        <dbReference type="EMBL" id="GMN41742.1"/>
    </source>
</evidence>
<dbReference type="Gene3D" id="2.120.10.30">
    <property type="entry name" value="TolB, C-terminal domain"/>
    <property type="match status" value="1"/>
</dbReference>
<dbReference type="Proteomes" id="UP001187192">
    <property type="component" value="Unassembled WGS sequence"/>
</dbReference>
<dbReference type="InterPro" id="IPR011042">
    <property type="entry name" value="6-blade_b-propeller_TolB-like"/>
</dbReference>
<evidence type="ECO:0000256" key="3">
    <source>
        <dbReference type="ARBA" id="ARBA00022475"/>
    </source>
</evidence>
<evidence type="ECO:0000256" key="1">
    <source>
        <dbReference type="ARBA" id="ARBA00001931"/>
    </source>
</evidence>
<keyword evidence="6" id="KW-0560">Oxidoreductase</keyword>
<gene>
    <name evidence="13" type="ORF">TIFTF001_010971</name>
</gene>
<evidence type="ECO:0000256" key="6">
    <source>
        <dbReference type="ARBA" id="ARBA00023002"/>
    </source>
</evidence>
<dbReference type="Pfam" id="PF07995">
    <property type="entry name" value="GSDH"/>
    <property type="match status" value="1"/>
</dbReference>
<dbReference type="FunFam" id="2.120.10.30:FF:000067">
    <property type="entry name" value="HHIP-like 1"/>
    <property type="match status" value="1"/>
</dbReference>
<feature type="chain" id="PRO_5041727910" description="Glucose/Sorbosone dehydrogenase domain-containing protein" evidence="11">
    <location>
        <begin position="22"/>
        <end position="772"/>
    </location>
</feature>
<keyword evidence="8" id="KW-0325">Glycoprotein</keyword>
<reference evidence="13" key="1">
    <citation type="submission" date="2023-07" db="EMBL/GenBank/DDBJ databases">
        <title>draft genome sequence of fig (Ficus carica).</title>
        <authorList>
            <person name="Takahashi T."/>
            <person name="Nishimura K."/>
        </authorList>
    </citation>
    <scope>NUCLEOTIDE SEQUENCE</scope>
</reference>
<accession>A0AA88D4Y3</accession>